<name>A0A399J854_9MICC</name>
<dbReference type="AlphaFoldDB" id="A0A399J854"/>
<reference evidence="2 3" key="1">
    <citation type="submission" date="2018-07" db="EMBL/GenBank/DDBJ databases">
        <title>Arthrobacter sp. nov., isolated from raw cow's milk with high bacterial count.</title>
        <authorList>
            <person name="Hahne J."/>
            <person name="Isele D."/>
            <person name="Lipski A."/>
        </authorList>
    </citation>
    <scope>NUCLEOTIDE SEQUENCE [LARGE SCALE GENOMIC DNA]</scope>
    <source>
        <strain evidence="2 3">JZ R-35</strain>
    </source>
</reference>
<organism evidence="2 3">
    <name type="scientific">Galactobacter valiniphilus</name>
    <dbReference type="NCBI Taxonomy" id="2676122"/>
    <lineage>
        <taxon>Bacteria</taxon>
        <taxon>Bacillati</taxon>
        <taxon>Actinomycetota</taxon>
        <taxon>Actinomycetes</taxon>
        <taxon>Micrococcales</taxon>
        <taxon>Micrococcaceae</taxon>
        <taxon>Galactobacter</taxon>
    </lineage>
</organism>
<evidence type="ECO:0000313" key="3">
    <source>
        <dbReference type="Proteomes" id="UP000265419"/>
    </source>
</evidence>
<feature type="transmembrane region" description="Helical" evidence="1">
    <location>
        <begin position="48"/>
        <end position="72"/>
    </location>
</feature>
<gene>
    <name evidence="2" type="ORF">DWB68_11160</name>
</gene>
<evidence type="ECO:0000313" key="2">
    <source>
        <dbReference type="EMBL" id="RII41718.1"/>
    </source>
</evidence>
<comment type="caution">
    <text evidence="2">The sequence shown here is derived from an EMBL/GenBank/DDBJ whole genome shotgun (WGS) entry which is preliminary data.</text>
</comment>
<sequence length="78" mass="8362">MMVEWIAFVQVGVVTILAALVIVGLYGLGVRLQAVAEDEDRNRTLHRVGSWACFVVSGIVVLFGIVLIVPALSKLVGL</sequence>
<accession>A0A399J854</accession>
<proteinExistence type="predicted"/>
<dbReference type="EMBL" id="QQXK01000022">
    <property type="protein sequence ID" value="RII41718.1"/>
    <property type="molecule type" value="Genomic_DNA"/>
</dbReference>
<evidence type="ECO:0000256" key="1">
    <source>
        <dbReference type="SAM" id="Phobius"/>
    </source>
</evidence>
<keyword evidence="1" id="KW-1133">Transmembrane helix</keyword>
<keyword evidence="3" id="KW-1185">Reference proteome</keyword>
<dbReference type="Proteomes" id="UP000265419">
    <property type="component" value="Unassembled WGS sequence"/>
</dbReference>
<keyword evidence="1" id="KW-0812">Transmembrane</keyword>
<feature type="transmembrane region" description="Helical" evidence="1">
    <location>
        <begin position="6"/>
        <end position="28"/>
    </location>
</feature>
<keyword evidence="1" id="KW-0472">Membrane</keyword>
<protein>
    <submittedName>
        <fullName evidence="2">Uncharacterized protein</fullName>
    </submittedName>
</protein>